<dbReference type="Proteomes" id="UP000887013">
    <property type="component" value="Unassembled WGS sequence"/>
</dbReference>
<dbReference type="EMBL" id="BMAW01010693">
    <property type="protein sequence ID" value="GFT19966.1"/>
    <property type="molecule type" value="Genomic_DNA"/>
</dbReference>
<dbReference type="AlphaFoldDB" id="A0A8X6NKX9"/>
<name>A0A8X6NKX9_NEPPI</name>
<dbReference type="OrthoDB" id="10404564at2759"/>
<feature type="region of interest" description="Disordered" evidence="1">
    <location>
        <begin position="1"/>
        <end position="39"/>
    </location>
</feature>
<accession>A0A8X6NKX9</accession>
<feature type="non-terminal residue" evidence="2">
    <location>
        <position position="1"/>
    </location>
</feature>
<feature type="compositionally biased region" description="Polar residues" evidence="1">
    <location>
        <begin position="1"/>
        <end position="22"/>
    </location>
</feature>
<protein>
    <submittedName>
        <fullName evidence="2">Uncharacterized protein</fullName>
    </submittedName>
</protein>
<keyword evidence="3" id="KW-1185">Reference proteome</keyword>
<proteinExistence type="predicted"/>
<evidence type="ECO:0000313" key="3">
    <source>
        <dbReference type="Proteomes" id="UP000887013"/>
    </source>
</evidence>
<sequence length="53" mass="5854">SRFTSKTINGANKNSSQKSNNIEMMPVFHPNDGEISPNMKDTCVTIADVKELL</sequence>
<comment type="caution">
    <text evidence="2">The sequence shown here is derived from an EMBL/GenBank/DDBJ whole genome shotgun (WGS) entry which is preliminary data.</text>
</comment>
<evidence type="ECO:0000313" key="2">
    <source>
        <dbReference type="EMBL" id="GFT19966.1"/>
    </source>
</evidence>
<organism evidence="2 3">
    <name type="scientific">Nephila pilipes</name>
    <name type="common">Giant wood spider</name>
    <name type="synonym">Nephila maculata</name>
    <dbReference type="NCBI Taxonomy" id="299642"/>
    <lineage>
        <taxon>Eukaryota</taxon>
        <taxon>Metazoa</taxon>
        <taxon>Ecdysozoa</taxon>
        <taxon>Arthropoda</taxon>
        <taxon>Chelicerata</taxon>
        <taxon>Arachnida</taxon>
        <taxon>Araneae</taxon>
        <taxon>Araneomorphae</taxon>
        <taxon>Entelegynae</taxon>
        <taxon>Araneoidea</taxon>
        <taxon>Nephilidae</taxon>
        <taxon>Nephila</taxon>
    </lineage>
</organism>
<evidence type="ECO:0000256" key="1">
    <source>
        <dbReference type="SAM" id="MobiDB-lite"/>
    </source>
</evidence>
<gene>
    <name evidence="2" type="ORF">NPIL_470741</name>
</gene>
<reference evidence="2" key="1">
    <citation type="submission" date="2020-08" db="EMBL/GenBank/DDBJ databases">
        <title>Multicomponent nature underlies the extraordinary mechanical properties of spider dragline silk.</title>
        <authorList>
            <person name="Kono N."/>
            <person name="Nakamura H."/>
            <person name="Mori M."/>
            <person name="Yoshida Y."/>
            <person name="Ohtoshi R."/>
            <person name="Malay A.D."/>
            <person name="Moran D.A.P."/>
            <person name="Tomita M."/>
            <person name="Numata K."/>
            <person name="Arakawa K."/>
        </authorList>
    </citation>
    <scope>NUCLEOTIDE SEQUENCE</scope>
</reference>